<organism evidence="1 2">
    <name type="scientific">Toxoplasma gondii GAB2-2007-GAL-DOM2</name>
    <dbReference type="NCBI Taxonomy" id="1130820"/>
    <lineage>
        <taxon>Eukaryota</taxon>
        <taxon>Sar</taxon>
        <taxon>Alveolata</taxon>
        <taxon>Apicomplexa</taxon>
        <taxon>Conoidasida</taxon>
        <taxon>Coccidia</taxon>
        <taxon>Eucoccidiorida</taxon>
        <taxon>Eimeriorina</taxon>
        <taxon>Sarcocystidae</taxon>
        <taxon>Toxoplasma</taxon>
    </lineage>
</organism>
<evidence type="ECO:0000313" key="1">
    <source>
        <dbReference type="EMBL" id="KFG36137.1"/>
    </source>
</evidence>
<comment type="caution">
    <text evidence="1">The sequence shown here is derived from an EMBL/GenBank/DDBJ whole genome shotgun (WGS) entry which is preliminary data.</text>
</comment>
<dbReference type="AlphaFoldDB" id="A0A086JVG9"/>
<dbReference type="EMBL" id="AHZU02001121">
    <property type="protein sequence ID" value="KFG36137.1"/>
    <property type="molecule type" value="Genomic_DNA"/>
</dbReference>
<sequence>MPAFCLPVSAFLLGHRWRIVSQVFSGDPPPTTGLGKGSTQHRRPRRSFPCMAPVAAPLQSFGMYEESQEREHESGFPLWFFERRLFLLAFYPAFLHVLSQFRDPIAQCAVCEKLTSGAAVRGRAQYFCLAEPPENGTVRVSTSALAVSLLVL</sequence>
<protein>
    <submittedName>
        <fullName evidence="1">Uncharacterized protein</fullName>
    </submittedName>
</protein>
<proteinExistence type="predicted"/>
<accession>A0A086JVG9</accession>
<evidence type="ECO:0000313" key="2">
    <source>
        <dbReference type="Proteomes" id="UP000028837"/>
    </source>
</evidence>
<dbReference type="Proteomes" id="UP000028837">
    <property type="component" value="Unassembled WGS sequence"/>
</dbReference>
<reference evidence="1 2" key="1">
    <citation type="submission" date="2014-02" db="EMBL/GenBank/DDBJ databases">
        <authorList>
            <person name="Sibley D."/>
            <person name="Venepally P."/>
            <person name="Karamycheva S."/>
            <person name="Hadjithomas M."/>
            <person name="Khan A."/>
            <person name="Brunk B."/>
            <person name="Roos D."/>
            <person name="Caler E."/>
            <person name="Lorenzi H."/>
        </authorList>
    </citation>
    <scope>NUCLEOTIDE SEQUENCE [LARGE SCALE GENOMIC DNA]</scope>
    <source>
        <strain evidence="1 2">GAB2-2007-GAL-DOM2</strain>
    </source>
</reference>
<gene>
    <name evidence="1" type="ORF">TGDOM2_215580</name>
</gene>
<name>A0A086JVG9_TOXGO</name>
<dbReference type="VEuPathDB" id="ToxoDB:TGDOM2_215580"/>